<dbReference type="RefSeq" id="WP_039421305.1">
    <property type="nucleotide sequence ID" value="NZ_CALUCC010000098.1"/>
</dbReference>
<dbReference type="GO" id="GO:0005886">
    <property type="term" value="C:plasma membrane"/>
    <property type="evidence" value="ECO:0007669"/>
    <property type="project" value="UniProtKB-SubCell"/>
</dbReference>
<dbReference type="Gene3D" id="3.30.70.3040">
    <property type="match status" value="1"/>
</dbReference>
<evidence type="ECO:0000256" key="2">
    <source>
        <dbReference type="ARBA" id="ARBA00007379"/>
    </source>
</evidence>
<feature type="domain" description="FtsX extracellular" evidence="13">
    <location>
        <begin position="54"/>
        <end position="145"/>
    </location>
</feature>
<keyword evidence="9 10" id="KW-0131">Cell cycle</keyword>
<sequence>MSQKNKKRSSAFFHSRFLAIMSIAVVLFLLGAIGIIEFIGRGIGNSVREDLSFNLLLSSDMDETQIQELQRQIVATPFVKDVSYISADQALEEMKKELGEDDPAKMLGYNPLQAEMCVHLKAQYTHPDSLKVIDSAIRTWDGVDNLQYRADMFDIVHRNTRRIGLVLLILAALLLLISYIQINNTTRLLIYSKRFSIRTMTLVGATPRFIRKPFVRYSMLNGLVAALLAIVLLGIALYATDEYAFNKSLRPYLTVENLLIIAGGMLLVGILISAFSARAATNKYIRMDGGKMHLV</sequence>
<evidence type="ECO:0000256" key="7">
    <source>
        <dbReference type="ARBA" id="ARBA00022989"/>
    </source>
</evidence>
<evidence type="ECO:0000259" key="12">
    <source>
        <dbReference type="Pfam" id="PF02687"/>
    </source>
</evidence>
<keyword evidence="6 11" id="KW-0812">Transmembrane</keyword>
<evidence type="ECO:0000256" key="11">
    <source>
        <dbReference type="SAM" id="Phobius"/>
    </source>
</evidence>
<keyword evidence="17" id="KW-1185">Reference proteome</keyword>
<dbReference type="InterPro" id="IPR003838">
    <property type="entry name" value="ABC3_permease_C"/>
</dbReference>
<gene>
    <name evidence="14" type="ORF">HR08_06840</name>
    <name evidence="15" type="ORF">HR15_05315</name>
</gene>
<accession>A0A0A2FFF4</accession>
<proteinExistence type="inferred from homology"/>
<feature type="domain" description="ABC3 transporter permease C-terminal" evidence="12">
    <location>
        <begin position="169"/>
        <end position="284"/>
    </location>
</feature>
<dbReference type="Pfam" id="PF02687">
    <property type="entry name" value="FtsX"/>
    <property type="match status" value="1"/>
</dbReference>
<feature type="transmembrane region" description="Helical" evidence="11">
    <location>
        <begin position="217"/>
        <end position="238"/>
    </location>
</feature>
<evidence type="ECO:0000313" key="14">
    <source>
        <dbReference type="EMBL" id="KGN85287.1"/>
    </source>
</evidence>
<protein>
    <recommendedName>
        <fullName evidence="3 10">Cell division protein FtsX</fullName>
    </recommendedName>
</protein>
<evidence type="ECO:0000256" key="10">
    <source>
        <dbReference type="PIRNR" id="PIRNR003097"/>
    </source>
</evidence>
<dbReference type="EMBL" id="JRAK01000074">
    <property type="protein sequence ID" value="KGN88370.1"/>
    <property type="molecule type" value="Genomic_DNA"/>
</dbReference>
<dbReference type="Proteomes" id="UP000030130">
    <property type="component" value="Unassembled WGS sequence"/>
</dbReference>
<name>A0A0A2FFF4_9PORP</name>
<dbReference type="InterPro" id="IPR040690">
    <property type="entry name" value="FtsX_ECD"/>
</dbReference>
<dbReference type="PIRSF" id="PIRSF003097">
    <property type="entry name" value="FtsX"/>
    <property type="match status" value="1"/>
</dbReference>
<keyword evidence="8 10" id="KW-0472">Membrane</keyword>
<evidence type="ECO:0000256" key="6">
    <source>
        <dbReference type="ARBA" id="ARBA00022692"/>
    </source>
</evidence>
<organism evidence="14 16">
    <name type="scientific">Porphyromonas gulae</name>
    <dbReference type="NCBI Taxonomy" id="111105"/>
    <lineage>
        <taxon>Bacteria</taxon>
        <taxon>Pseudomonadati</taxon>
        <taxon>Bacteroidota</taxon>
        <taxon>Bacteroidia</taxon>
        <taxon>Bacteroidales</taxon>
        <taxon>Porphyromonadaceae</taxon>
        <taxon>Porphyromonas</taxon>
    </lineage>
</organism>
<reference evidence="15 17" key="2">
    <citation type="submission" date="2014-08" db="EMBL/GenBank/DDBJ databases">
        <title>Porphyromonas gulae strain:COT-052_OH3439 Genome sequencing.</title>
        <authorList>
            <person name="Wallis C."/>
            <person name="Deusch O."/>
            <person name="O'Flynn C."/>
            <person name="Davis I."/>
            <person name="Jospin G."/>
            <person name="Darling A.E."/>
            <person name="Coil D.A."/>
            <person name="Alexiev A."/>
            <person name="Horsfall A."/>
            <person name="Kirkwood N."/>
            <person name="Harris S."/>
            <person name="Eisen J.A."/>
        </authorList>
    </citation>
    <scope>NUCLEOTIDE SEQUENCE [LARGE SCALE GENOMIC DNA]</scope>
    <source>
        <strain evidence="17">COT-052 OH3439</strain>
        <strain evidence="15">COT-052_OH3439</strain>
    </source>
</reference>
<evidence type="ECO:0000256" key="3">
    <source>
        <dbReference type="ARBA" id="ARBA00021907"/>
    </source>
</evidence>
<evidence type="ECO:0000313" key="16">
    <source>
        <dbReference type="Proteomes" id="UP000030130"/>
    </source>
</evidence>
<evidence type="ECO:0000256" key="1">
    <source>
        <dbReference type="ARBA" id="ARBA00004651"/>
    </source>
</evidence>
<dbReference type="GO" id="GO:0051301">
    <property type="term" value="P:cell division"/>
    <property type="evidence" value="ECO:0007669"/>
    <property type="project" value="UniProtKB-KW"/>
</dbReference>
<evidence type="ECO:0000256" key="5">
    <source>
        <dbReference type="ARBA" id="ARBA00022618"/>
    </source>
</evidence>
<evidence type="ECO:0000313" key="15">
    <source>
        <dbReference type="EMBL" id="KGN88370.1"/>
    </source>
</evidence>
<keyword evidence="4 10" id="KW-1003">Cell membrane</keyword>
<dbReference type="Proteomes" id="UP000030146">
    <property type="component" value="Unassembled WGS sequence"/>
</dbReference>
<evidence type="ECO:0000256" key="9">
    <source>
        <dbReference type="ARBA" id="ARBA00023306"/>
    </source>
</evidence>
<evidence type="ECO:0000256" key="8">
    <source>
        <dbReference type="ARBA" id="ARBA00023136"/>
    </source>
</evidence>
<comment type="subcellular location">
    <subcellularLocation>
        <location evidence="1">Cell membrane</location>
        <topology evidence="1">Multi-pass membrane protein</topology>
    </subcellularLocation>
</comment>
<comment type="caution">
    <text evidence="14">The sequence shown here is derived from an EMBL/GenBank/DDBJ whole genome shotgun (WGS) entry which is preliminary data.</text>
</comment>
<evidence type="ECO:0000313" key="17">
    <source>
        <dbReference type="Proteomes" id="UP000030146"/>
    </source>
</evidence>
<dbReference type="PANTHER" id="PTHR47755:SF1">
    <property type="entry name" value="CELL DIVISION PROTEIN FTSX"/>
    <property type="match status" value="1"/>
</dbReference>
<keyword evidence="5 10" id="KW-0132">Cell division</keyword>
<dbReference type="Pfam" id="PF18075">
    <property type="entry name" value="FtsX_ECD"/>
    <property type="match status" value="1"/>
</dbReference>
<evidence type="ECO:0000256" key="4">
    <source>
        <dbReference type="ARBA" id="ARBA00022475"/>
    </source>
</evidence>
<feature type="transmembrane region" description="Helical" evidence="11">
    <location>
        <begin position="17"/>
        <end position="39"/>
    </location>
</feature>
<reference evidence="14 16" key="1">
    <citation type="submission" date="2014-08" db="EMBL/GenBank/DDBJ databases">
        <title>Porphyromonas gulae strain:COT-052_OH1451 Genome sequencing.</title>
        <authorList>
            <person name="Wallis C."/>
            <person name="Deusch O."/>
            <person name="O'Flynn C."/>
            <person name="Davis I."/>
            <person name="Jospin G."/>
            <person name="Darling A.E."/>
            <person name="Coil D.A."/>
            <person name="Alexiev A."/>
            <person name="Horsfall A."/>
            <person name="Kirkwood N."/>
            <person name="Harris S."/>
            <person name="Eisen J.A."/>
        </authorList>
    </citation>
    <scope>NUCLEOTIDE SEQUENCE [LARGE SCALE GENOMIC DNA]</scope>
    <source>
        <strain evidence="16">COT-052 OH1451</strain>
        <strain evidence="14">COT-052_OH1451</strain>
    </source>
</reference>
<feature type="transmembrane region" description="Helical" evidence="11">
    <location>
        <begin position="258"/>
        <end position="277"/>
    </location>
</feature>
<dbReference type="EMBL" id="JRAI01000059">
    <property type="protein sequence ID" value="KGN85287.1"/>
    <property type="molecule type" value="Genomic_DNA"/>
</dbReference>
<dbReference type="InterPro" id="IPR004513">
    <property type="entry name" value="FtsX"/>
</dbReference>
<feature type="transmembrane region" description="Helical" evidence="11">
    <location>
        <begin position="163"/>
        <end position="182"/>
    </location>
</feature>
<keyword evidence="7 11" id="KW-1133">Transmembrane helix</keyword>
<dbReference type="STRING" id="111105.HR09_10225"/>
<comment type="similarity">
    <text evidence="2 10">Belongs to the ABC-4 integral membrane protein family. FtsX subfamily.</text>
</comment>
<dbReference type="AlphaFoldDB" id="A0A0A2FFF4"/>
<dbReference type="PANTHER" id="PTHR47755">
    <property type="entry name" value="CELL DIVISION PROTEIN FTSX"/>
    <property type="match status" value="1"/>
</dbReference>
<evidence type="ECO:0000259" key="13">
    <source>
        <dbReference type="Pfam" id="PF18075"/>
    </source>
</evidence>
<dbReference type="eggNOG" id="COG2177">
    <property type="taxonomic scope" value="Bacteria"/>
</dbReference>